<dbReference type="InterPro" id="IPR051396">
    <property type="entry name" value="Bact_Antivir_Def_Nuclease"/>
</dbReference>
<organism evidence="2 3">
    <name type="scientific">Haematobacter massiliensis</name>
    <dbReference type="NCBI Taxonomy" id="195105"/>
    <lineage>
        <taxon>Bacteria</taxon>
        <taxon>Pseudomonadati</taxon>
        <taxon>Pseudomonadota</taxon>
        <taxon>Alphaproteobacteria</taxon>
        <taxon>Rhodobacterales</taxon>
        <taxon>Paracoccaceae</taxon>
        <taxon>Haematobacter</taxon>
    </lineage>
</organism>
<dbReference type="AlphaFoldDB" id="A0A086Y581"/>
<dbReference type="PANTHER" id="PTHR43581:SF4">
    <property type="entry name" value="ATP_GTP PHOSPHATASE"/>
    <property type="match status" value="1"/>
</dbReference>
<name>A0A086Y581_9RHOB</name>
<dbReference type="EMBL" id="JGYG01000006">
    <property type="protein sequence ID" value="KFI29431.1"/>
    <property type="molecule type" value="Genomic_DNA"/>
</dbReference>
<dbReference type="InterPro" id="IPR027417">
    <property type="entry name" value="P-loop_NTPase"/>
</dbReference>
<evidence type="ECO:0000313" key="3">
    <source>
        <dbReference type="Proteomes" id="UP000028826"/>
    </source>
</evidence>
<proteinExistence type="predicted"/>
<dbReference type="PANTHER" id="PTHR43581">
    <property type="entry name" value="ATP/GTP PHOSPHATASE"/>
    <property type="match status" value="1"/>
</dbReference>
<gene>
    <name evidence="2" type="ORF">CN97_16115</name>
</gene>
<dbReference type="Proteomes" id="UP000028826">
    <property type="component" value="Unassembled WGS sequence"/>
</dbReference>
<evidence type="ECO:0000259" key="1">
    <source>
        <dbReference type="Pfam" id="PF13304"/>
    </source>
</evidence>
<evidence type="ECO:0000313" key="2">
    <source>
        <dbReference type="EMBL" id="KFI29431.1"/>
    </source>
</evidence>
<accession>A0A086Y581</accession>
<dbReference type="SUPFAM" id="SSF52540">
    <property type="entry name" value="P-loop containing nucleoside triphosphate hydrolases"/>
    <property type="match status" value="1"/>
</dbReference>
<dbReference type="GO" id="GO:0005524">
    <property type="term" value="F:ATP binding"/>
    <property type="evidence" value="ECO:0007669"/>
    <property type="project" value="InterPro"/>
</dbReference>
<protein>
    <recommendedName>
        <fullName evidence="1">ATPase AAA-type core domain-containing protein</fullName>
    </recommendedName>
</protein>
<dbReference type="GO" id="GO:0016887">
    <property type="term" value="F:ATP hydrolysis activity"/>
    <property type="evidence" value="ECO:0007669"/>
    <property type="project" value="InterPro"/>
</dbReference>
<keyword evidence="3" id="KW-1185">Reference proteome</keyword>
<reference evidence="2 3" key="1">
    <citation type="submission" date="2014-03" db="EMBL/GenBank/DDBJ databases">
        <title>Genome of Haematobacter massiliensis CCUG 47968.</title>
        <authorList>
            <person name="Wang D."/>
            <person name="Wang G."/>
        </authorList>
    </citation>
    <scope>NUCLEOTIDE SEQUENCE [LARGE SCALE GENOMIC DNA]</scope>
    <source>
        <strain evidence="2 3">CCUG 47968</strain>
    </source>
</reference>
<dbReference type="InterPro" id="IPR003959">
    <property type="entry name" value="ATPase_AAA_core"/>
</dbReference>
<dbReference type="STRING" id="195105.CN97_16115"/>
<dbReference type="Pfam" id="PF13304">
    <property type="entry name" value="AAA_21"/>
    <property type="match status" value="1"/>
</dbReference>
<dbReference type="Gene3D" id="3.40.50.300">
    <property type="entry name" value="P-loop containing nucleotide triphosphate hydrolases"/>
    <property type="match status" value="1"/>
</dbReference>
<dbReference type="eggNOG" id="COG4637">
    <property type="taxonomic scope" value="Bacteria"/>
</dbReference>
<feature type="domain" description="ATPase AAA-type core" evidence="1">
    <location>
        <begin position="5"/>
        <end position="77"/>
    </location>
</feature>
<sequence>MMFFENGIPREIFWSGFGLQVWMQMVLQFLRGSASAVLILDEPDIYLHPDLQVRMMDFASQRFGQIFVATHSSAIISTASASELLIISAREGAAIRET</sequence>
<comment type="caution">
    <text evidence="2">The sequence shown here is derived from an EMBL/GenBank/DDBJ whole genome shotgun (WGS) entry which is preliminary data.</text>
</comment>